<gene>
    <name evidence="4" type="ORF">MPH_04975</name>
</gene>
<evidence type="ECO:0000259" key="3">
    <source>
        <dbReference type="Pfam" id="PF20163"/>
    </source>
</evidence>
<sequence length="804" mass="90329">MRSNDDDRGDYDKLELGELSDTAHLTATSYDPYRGSNRASSDTKTRSVSSISFASDSTLKARGKAFFERARSTFRISRNVSPNERENTRPGSGLWTELMLVDRSLRGMAGLTTIFAVVMVIICICYAKRFSQHIETMPNSTSVRISSGSESSMNHKAEGLKFLINVGATMILGMSNTYQQLLTALKAEDVRHALVKYGDARVGTNSPFSINHKSKGRLRAWLAWTLLICTSMPIHLLANSVIGVTDFYGLKMDVHYIPSTNTSSVISTSSYTCYAALRLGQARFDPTDWEQWLPSSGNSFTHYSYADDHCPANHSSPYTNPFDKEKTEESYYTAINILYQPGSPCEAAMNKSKSAHEVWKEYSSADEIRNCTNMSNSSYYSCSYYYVFEGGCSDEHFYCDYETNPAGNKDDMRGEQTWLVLRMQAAIILTICITVKAAYMISVNVKARHEIKTHCLTYGDILVASNFDPDIRILNESMVNGGDFHRRSISHTCHKHCKSQQLSETGEELGHCQKCKKYNTINNCPGLPWPALSTKRKKSLITNLGQTALTQMLTLSFTSMAMVAVSIFLAVLYVPHYAYAVCVGWTTYNKQFASSQVFATMRVDSLWGEIAAFLISNGAQLLYSCLYLLLIYNVTLISMENEWGKFEKRRQRLRCTIVKSERFDESYFLQLPKRILFPIMAYSVIMHWLLGLAILAKEDILYDGYSMFSRYSIVTVPDGVWGSCALLLAMTSCCWWAFTYTREGFIPQMFGSIRTLCAATSQLNDFPLEGIQWGDLGTNENGVFRHAGLSAGDVGEIVPNEIYA</sequence>
<feature type="transmembrane region" description="Helical" evidence="2">
    <location>
        <begin position="675"/>
        <end position="696"/>
    </location>
</feature>
<keyword evidence="2" id="KW-0812">Transmembrane</keyword>
<feature type="region of interest" description="Disordered" evidence="1">
    <location>
        <begin position="28"/>
        <end position="47"/>
    </location>
</feature>
<dbReference type="Pfam" id="PF20163">
    <property type="entry name" value="DUF6536"/>
    <property type="match status" value="1"/>
</dbReference>
<dbReference type="AlphaFoldDB" id="K2R5W8"/>
<comment type="caution">
    <text evidence="4">The sequence shown here is derived from an EMBL/GenBank/DDBJ whole genome shotgun (WGS) entry which is preliminary data.</text>
</comment>
<feature type="transmembrane region" description="Helical" evidence="2">
    <location>
        <begin position="553"/>
        <end position="574"/>
    </location>
</feature>
<evidence type="ECO:0000256" key="1">
    <source>
        <dbReference type="SAM" id="MobiDB-lite"/>
    </source>
</evidence>
<dbReference type="EMBL" id="AHHD01000224">
    <property type="protein sequence ID" value="EKG17796.1"/>
    <property type="molecule type" value="Genomic_DNA"/>
</dbReference>
<organism evidence="4 5">
    <name type="scientific">Macrophomina phaseolina (strain MS6)</name>
    <name type="common">Charcoal rot fungus</name>
    <dbReference type="NCBI Taxonomy" id="1126212"/>
    <lineage>
        <taxon>Eukaryota</taxon>
        <taxon>Fungi</taxon>
        <taxon>Dikarya</taxon>
        <taxon>Ascomycota</taxon>
        <taxon>Pezizomycotina</taxon>
        <taxon>Dothideomycetes</taxon>
        <taxon>Dothideomycetes incertae sedis</taxon>
        <taxon>Botryosphaeriales</taxon>
        <taxon>Botryosphaeriaceae</taxon>
        <taxon>Macrophomina</taxon>
    </lineage>
</organism>
<evidence type="ECO:0000313" key="4">
    <source>
        <dbReference type="EMBL" id="EKG17796.1"/>
    </source>
</evidence>
<name>K2R5W8_MACPH</name>
<feature type="compositionally biased region" description="Polar residues" evidence="1">
    <location>
        <begin position="37"/>
        <end position="47"/>
    </location>
</feature>
<dbReference type="PANTHER" id="PTHR35395:SF1">
    <property type="entry name" value="DUF6536 DOMAIN-CONTAINING PROTEIN"/>
    <property type="match status" value="1"/>
</dbReference>
<evidence type="ECO:0000313" key="5">
    <source>
        <dbReference type="Proteomes" id="UP000007129"/>
    </source>
</evidence>
<feature type="transmembrane region" description="Helical" evidence="2">
    <location>
        <begin position="621"/>
        <end position="639"/>
    </location>
</feature>
<feature type="domain" description="DUF6536" evidence="3">
    <location>
        <begin position="107"/>
        <end position="244"/>
    </location>
</feature>
<feature type="transmembrane region" description="Helical" evidence="2">
    <location>
        <begin position="221"/>
        <end position="242"/>
    </location>
</feature>
<dbReference type="InterPro" id="IPR046623">
    <property type="entry name" value="DUF6536"/>
</dbReference>
<dbReference type="eggNOG" id="ENOG502SJ43">
    <property type="taxonomic scope" value="Eukaryota"/>
</dbReference>
<keyword evidence="2" id="KW-1133">Transmembrane helix</keyword>
<dbReference type="VEuPathDB" id="FungiDB:MPH_04975"/>
<proteinExistence type="predicted"/>
<dbReference type="OrthoDB" id="5429634at2759"/>
<feature type="transmembrane region" description="Helical" evidence="2">
    <location>
        <begin position="419"/>
        <end position="439"/>
    </location>
</feature>
<dbReference type="Proteomes" id="UP000007129">
    <property type="component" value="Unassembled WGS sequence"/>
</dbReference>
<dbReference type="PANTHER" id="PTHR35395">
    <property type="entry name" value="DUF6536 DOMAIN-CONTAINING PROTEIN"/>
    <property type="match status" value="1"/>
</dbReference>
<accession>K2R5W8</accession>
<keyword evidence="2" id="KW-0472">Membrane</keyword>
<protein>
    <recommendedName>
        <fullName evidence="3">DUF6536 domain-containing protein</fullName>
    </recommendedName>
</protein>
<dbReference type="HOGENOM" id="CLU_015847_0_0_1"/>
<feature type="transmembrane region" description="Helical" evidence="2">
    <location>
        <begin position="719"/>
        <end position="738"/>
    </location>
</feature>
<reference evidence="4 5" key="1">
    <citation type="journal article" date="2012" name="BMC Genomics">
        <title>Tools to kill: Genome of one of the most destructive plant pathogenic fungi Macrophomina phaseolina.</title>
        <authorList>
            <person name="Islam M.S."/>
            <person name="Haque M.S."/>
            <person name="Islam M.M."/>
            <person name="Emdad E.M."/>
            <person name="Halim A."/>
            <person name="Hossen Q.M.M."/>
            <person name="Hossain M.Z."/>
            <person name="Ahmed B."/>
            <person name="Rahim S."/>
            <person name="Rahman M.S."/>
            <person name="Alam M.M."/>
            <person name="Hou S."/>
            <person name="Wan X."/>
            <person name="Saito J.A."/>
            <person name="Alam M."/>
        </authorList>
    </citation>
    <scope>NUCLEOTIDE SEQUENCE [LARGE SCALE GENOMIC DNA]</scope>
    <source>
        <strain evidence="4 5">MS6</strain>
    </source>
</reference>
<feature type="transmembrane region" description="Helical" evidence="2">
    <location>
        <begin position="108"/>
        <end position="127"/>
    </location>
</feature>
<dbReference type="InParanoid" id="K2R5W8"/>
<evidence type="ECO:0000256" key="2">
    <source>
        <dbReference type="SAM" id="Phobius"/>
    </source>
</evidence>